<protein>
    <recommendedName>
        <fullName evidence="5">Nitrate and nitrite sensing</fullName>
    </recommendedName>
</protein>
<evidence type="ECO:0000313" key="4">
    <source>
        <dbReference type="Proteomes" id="UP001595868"/>
    </source>
</evidence>
<name>A0ABV8KEK7_9ACTN</name>
<accession>A0ABV8KEK7</accession>
<sequence>MTNPAAPASTRPSGPGVLLPLLLTVALLIPVGVLFGQVWRDVDADRTFAARERDGVGYLRALIPVATALADAQTTALTGRPTNREAVDRAVQNAAAVDSRLGGALRTQERWAGLRAKIEALPERRLANPNDTLTAYRETTDLLLALFDKVRDSSGLVRDPDADAAQLQQAAGRDLPTALIATGRLADAVALAPARPNSEAMNTVADLTAARLAALGSVNAVVNALRSAVDSTESTELGGNVLTKFDRYQRAAEQLAFTSAQPPAAAPKQPAGTGSTDGTGAKGTDAADQPTAGTGNPVGRLPLPDPARVAAARADTQAAAVDLSTVALTELDALIAARSDRTDTGRWLALGAAALAVLVALAVLTWVVVTIRARPAGRRAATGDLPTDPEPAPPPAEPFGGQRRWEPLAADWSDPGATGLNSRPAPTGVGSRDNQPAHWGRNDAAR</sequence>
<keyword evidence="2" id="KW-0812">Transmembrane</keyword>
<feature type="compositionally biased region" description="Low complexity" evidence="1">
    <location>
        <begin position="260"/>
        <end position="271"/>
    </location>
</feature>
<feature type="region of interest" description="Disordered" evidence="1">
    <location>
        <begin position="258"/>
        <end position="310"/>
    </location>
</feature>
<comment type="caution">
    <text evidence="3">The sequence shown here is derived from an EMBL/GenBank/DDBJ whole genome shotgun (WGS) entry which is preliminary data.</text>
</comment>
<evidence type="ECO:0008006" key="5">
    <source>
        <dbReference type="Google" id="ProtNLM"/>
    </source>
</evidence>
<evidence type="ECO:0000313" key="3">
    <source>
        <dbReference type="EMBL" id="MFC4104496.1"/>
    </source>
</evidence>
<evidence type="ECO:0000256" key="1">
    <source>
        <dbReference type="SAM" id="MobiDB-lite"/>
    </source>
</evidence>
<dbReference type="EMBL" id="JBHSBN010000001">
    <property type="protein sequence ID" value="MFC4104496.1"/>
    <property type="molecule type" value="Genomic_DNA"/>
</dbReference>
<dbReference type="RefSeq" id="WP_377541435.1">
    <property type="nucleotide sequence ID" value="NZ_JBHSBN010000001.1"/>
</dbReference>
<dbReference type="Proteomes" id="UP001595868">
    <property type="component" value="Unassembled WGS sequence"/>
</dbReference>
<keyword evidence="2" id="KW-1133">Transmembrane helix</keyword>
<proteinExistence type="predicted"/>
<feature type="compositionally biased region" description="Pro residues" evidence="1">
    <location>
        <begin position="388"/>
        <end position="397"/>
    </location>
</feature>
<keyword evidence="2" id="KW-0472">Membrane</keyword>
<feature type="region of interest" description="Disordered" evidence="1">
    <location>
        <begin position="379"/>
        <end position="446"/>
    </location>
</feature>
<organism evidence="3 4">
    <name type="scientific">Micromonospora zhanjiangensis</name>
    <dbReference type="NCBI Taxonomy" id="1522057"/>
    <lineage>
        <taxon>Bacteria</taxon>
        <taxon>Bacillati</taxon>
        <taxon>Actinomycetota</taxon>
        <taxon>Actinomycetes</taxon>
        <taxon>Micromonosporales</taxon>
        <taxon>Micromonosporaceae</taxon>
        <taxon>Micromonospora</taxon>
    </lineage>
</organism>
<evidence type="ECO:0000256" key="2">
    <source>
        <dbReference type="SAM" id="Phobius"/>
    </source>
</evidence>
<reference evidence="4" key="1">
    <citation type="journal article" date="2019" name="Int. J. Syst. Evol. Microbiol.">
        <title>The Global Catalogue of Microorganisms (GCM) 10K type strain sequencing project: providing services to taxonomists for standard genome sequencing and annotation.</title>
        <authorList>
            <consortium name="The Broad Institute Genomics Platform"/>
            <consortium name="The Broad Institute Genome Sequencing Center for Infectious Disease"/>
            <person name="Wu L."/>
            <person name="Ma J."/>
        </authorList>
    </citation>
    <scope>NUCLEOTIDE SEQUENCE [LARGE SCALE GENOMIC DNA]</scope>
    <source>
        <strain evidence="4">2902at01</strain>
    </source>
</reference>
<keyword evidence="4" id="KW-1185">Reference proteome</keyword>
<gene>
    <name evidence="3" type="ORF">ACFOX0_00885</name>
</gene>
<feature type="compositionally biased region" description="Low complexity" evidence="1">
    <location>
        <begin position="300"/>
        <end position="310"/>
    </location>
</feature>
<feature type="transmembrane region" description="Helical" evidence="2">
    <location>
        <begin position="347"/>
        <end position="369"/>
    </location>
</feature>